<reference evidence="2 3" key="1">
    <citation type="journal article" date="2018" name="Science">
        <title>The opium poppy genome and morphinan production.</title>
        <authorList>
            <person name="Guo L."/>
            <person name="Winzer T."/>
            <person name="Yang X."/>
            <person name="Li Y."/>
            <person name="Ning Z."/>
            <person name="He Z."/>
            <person name="Teodor R."/>
            <person name="Lu Y."/>
            <person name="Bowser T.A."/>
            <person name="Graham I.A."/>
            <person name="Ye K."/>
        </authorList>
    </citation>
    <scope>NUCLEOTIDE SEQUENCE [LARGE SCALE GENOMIC DNA]</scope>
    <source>
        <strain evidence="3">cv. HN1</strain>
        <tissue evidence="2">Leaves</tissue>
    </source>
</reference>
<dbReference type="Gramene" id="RZC82186">
    <property type="protein sequence ID" value="RZC82186"/>
    <property type="gene ID" value="C5167_044972"/>
</dbReference>
<sequence>MSVTYYISDDVRVSTECNHFPSQIFSVKPSKGPEEGVKATLNLEPVAWRFKENDKADEEEKKATKKDDSNEE</sequence>
<accession>A0A4Y7LAB6</accession>
<dbReference type="AlphaFoldDB" id="A0A4Y7LAB6"/>
<evidence type="ECO:0000313" key="2">
    <source>
        <dbReference type="EMBL" id="RZC82186.1"/>
    </source>
</evidence>
<gene>
    <name evidence="2" type="ORF">C5167_044972</name>
</gene>
<name>A0A4Y7LAB6_PAPSO</name>
<protein>
    <submittedName>
        <fullName evidence="2">Uncharacterized protein</fullName>
    </submittedName>
</protein>
<feature type="region of interest" description="Disordered" evidence="1">
    <location>
        <begin position="50"/>
        <end position="72"/>
    </location>
</feature>
<proteinExistence type="predicted"/>
<dbReference type="EMBL" id="CM010725">
    <property type="protein sequence ID" value="RZC82186.1"/>
    <property type="molecule type" value="Genomic_DNA"/>
</dbReference>
<dbReference type="Proteomes" id="UP000316621">
    <property type="component" value="Chromosome 11"/>
</dbReference>
<evidence type="ECO:0000256" key="1">
    <source>
        <dbReference type="SAM" id="MobiDB-lite"/>
    </source>
</evidence>
<keyword evidence="3" id="KW-1185">Reference proteome</keyword>
<evidence type="ECO:0000313" key="3">
    <source>
        <dbReference type="Proteomes" id="UP000316621"/>
    </source>
</evidence>
<organism evidence="2 3">
    <name type="scientific">Papaver somniferum</name>
    <name type="common">Opium poppy</name>
    <dbReference type="NCBI Taxonomy" id="3469"/>
    <lineage>
        <taxon>Eukaryota</taxon>
        <taxon>Viridiplantae</taxon>
        <taxon>Streptophyta</taxon>
        <taxon>Embryophyta</taxon>
        <taxon>Tracheophyta</taxon>
        <taxon>Spermatophyta</taxon>
        <taxon>Magnoliopsida</taxon>
        <taxon>Ranunculales</taxon>
        <taxon>Papaveraceae</taxon>
        <taxon>Papaveroideae</taxon>
        <taxon>Papaver</taxon>
    </lineage>
</organism>